<dbReference type="AlphaFoldDB" id="A0A9D1FCU7"/>
<comment type="caution">
    <text evidence="6">The sequence shown here is derived from an EMBL/GenBank/DDBJ whole genome shotgun (WGS) entry which is preliminary data.</text>
</comment>
<dbReference type="Gene3D" id="3.40.50.2300">
    <property type="match status" value="2"/>
</dbReference>
<dbReference type="PROSITE" id="PS51257">
    <property type="entry name" value="PROKAR_LIPOPROTEIN"/>
    <property type="match status" value="1"/>
</dbReference>
<evidence type="ECO:0000256" key="4">
    <source>
        <dbReference type="SAM" id="SignalP"/>
    </source>
</evidence>
<reference evidence="6" key="2">
    <citation type="journal article" date="2021" name="PeerJ">
        <title>Extensive microbial diversity within the chicken gut microbiome revealed by metagenomics and culture.</title>
        <authorList>
            <person name="Gilroy R."/>
            <person name="Ravi A."/>
            <person name="Getino M."/>
            <person name="Pursley I."/>
            <person name="Horton D.L."/>
            <person name="Alikhan N.F."/>
            <person name="Baker D."/>
            <person name="Gharbi K."/>
            <person name="Hall N."/>
            <person name="Watson M."/>
            <person name="Adriaenssens E.M."/>
            <person name="Foster-Nyarko E."/>
            <person name="Jarju S."/>
            <person name="Secka A."/>
            <person name="Antonio M."/>
            <person name="Oren A."/>
            <person name="Chaudhuri R.R."/>
            <person name="La Ragione R."/>
            <person name="Hildebrand F."/>
            <person name="Pallen M.J."/>
        </authorList>
    </citation>
    <scope>NUCLEOTIDE SEQUENCE</scope>
    <source>
        <strain evidence="6">ChiHjej10B9-9673</strain>
    </source>
</reference>
<organism evidence="6 7">
    <name type="scientific">Candidatus Scatomorpha merdipullorum</name>
    <dbReference type="NCBI Taxonomy" id="2840927"/>
    <lineage>
        <taxon>Bacteria</taxon>
        <taxon>Bacillati</taxon>
        <taxon>Bacillota</taxon>
        <taxon>Clostridia</taxon>
        <taxon>Eubacteriales</taxon>
        <taxon>Candidatus Scatomorpha</taxon>
    </lineage>
</organism>
<protein>
    <submittedName>
        <fullName evidence="6">Sugar-binding protein</fullName>
    </submittedName>
</protein>
<feature type="chain" id="PRO_5039328117" evidence="4">
    <location>
        <begin position="19"/>
        <end position="396"/>
    </location>
</feature>
<feature type="domain" description="Periplasmic binding protein" evidence="5">
    <location>
        <begin position="52"/>
        <end position="327"/>
    </location>
</feature>
<keyword evidence="2 4" id="KW-0732">Signal</keyword>
<name>A0A9D1FCU7_9FIRM</name>
<evidence type="ECO:0000256" key="3">
    <source>
        <dbReference type="SAM" id="MobiDB-lite"/>
    </source>
</evidence>
<sequence length="396" mass="42493">MKKLLALLLALVMVFALAACGEPATEETTPAGEETTPAGEETTPAGETTGFIGISMPTQSLERWNRDGNFLKEQFEAAGYQAELVYSDNEVDQQVSDIQNLIAQGVDLLVISAIDGAALNTVMDEAAANDIEVIAYDRLIMNDNVNYYVSFDNYSVGTLQGEFLVEALDLENTTADDPKYIEFTAGDPADNNAPFFFNGAMDVLKPYLESGVLVCRSEQTEFDVVATEQWNTDTALDRAQNILASYYSGGERLDAWLCSNDSTALGVTQAVTSDYAGDNTVIITGQDGDVANLRNIVDGLQAMTVYKAVANEADATLDIAKAILAGEPVDQALIDAAGWDFEANLDTETYTTSDTGHAATSILLVPETVTPDNYEEVLVEPGYYTVDGDGYLVAVG</sequence>
<evidence type="ECO:0000256" key="1">
    <source>
        <dbReference type="ARBA" id="ARBA00004196"/>
    </source>
</evidence>
<dbReference type="GO" id="GO:0030246">
    <property type="term" value="F:carbohydrate binding"/>
    <property type="evidence" value="ECO:0007669"/>
    <property type="project" value="TreeGrafter"/>
</dbReference>
<feature type="compositionally biased region" description="Low complexity" evidence="3">
    <location>
        <begin position="24"/>
        <end position="50"/>
    </location>
</feature>
<feature type="signal peptide" evidence="4">
    <location>
        <begin position="1"/>
        <end position="18"/>
    </location>
</feature>
<proteinExistence type="predicted"/>
<dbReference type="InterPro" id="IPR025997">
    <property type="entry name" value="SBP_2_dom"/>
</dbReference>
<feature type="region of interest" description="Disordered" evidence="3">
    <location>
        <begin position="24"/>
        <end position="52"/>
    </location>
</feature>
<evidence type="ECO:0000256" key="2">
    <source>
        <dbReference type="ARBA" id="ARBA00022729"/>
    </source>
</evidence>
<evidence type="ECO:0000259" key="5">
    <source>
        <dbReference type="Pfam" id="PF13407"/>
    </source>
</evidence>
<dbReference type="Proteomes" id="UP000824001">
    <property type="component" value="Unassembled WGS sequence"/>
</dbReference>
<dbReference type="CDD" id="cd19994">
    <property type="entry name" value="PBP1_ChvE"/>
    <property type="match status" value="1"/>
</dbReference>
<evidence type="ECO:0000313" key="7">
    <source>
        <dbReference type="Proteomes" id="UP000824001"/>
    </source>
</evidence>
<dbReference type="InterPro" id="IPR050555">
    <property type="entry name" value="Bact_Solute-Bind_Prot2"/>
</dbReference>
<gene>
    <name evidence="6" type="ORF">IAC18_02060</name>
</gene>
<dbReference type="InterPro" id="IPR028082">
    <property type="entry name" value="Peripla_BP_I"/>
</dbReference>
<dbReference type="PANTHER" id="PTHR30036">
    <property type="entry name" value="D-XYLOSE-BINDING PERIPLASMIC PROTEIN"/>
    <property type="match status" value="1"/>
</dbReference>
<evidence type="ECO:0000313" key="6">
    <source>
        <dbReference type="EMBL" id="HIS66326.1"/>
    </source>
</evidence>
<dbReference type="EMBL" id="DVJK01000058">
    <property type="protein sequence ID" value="HIS66326.1"/>
    <property type="molecule type" value="Genomic_DNA"/>
</dbReference>
<accession>A0A9D1FCU7</accession>
<dbReference type="GO" id="GO:0030288">
    <property type="term" value="C:outer membrane-bounded periplasmic space"/>
    <property type="evidence" value="ECO:0007669"/>
    <property type="project" value="TreeGrafter"/>
</dbReference>
<reference evidence="6" key="1">
    <citation type="submission" date="2020-10" db="EMBL/GenBank/DDBJ databases">
        <authorList>
            <person name="Gilroy R."/>
        </authorList>
    </citation>
    <scope>NUCLEOTIDE SEQUENCE</scope>
    <source>
        <strain evidence="6">ChiHjej10B9-9673</strain>
    </source>
</reference>
<dbReference type="SUPFAM" id="SSF53822">
    <property type="entry name" value="Periplasmic binding protein-like I"/>
    <property type="match status" value="1"/>
</dbReference>
<dbReference type="PANTHER" id="PTHR30036:SF1">
    <property type="entry name" value="D-XYLOSE-BINDING PERIPLASMIC PROTEIN"/>
    <property type="match status" value="1"/>
</dbReference>
<dbReference type="Pfam" id="PF13407">
    <property type="entry name" value="Peripla_BP_4"/>
    <property type="match status" value="1"/>
</dbReference>
<comment type="subcellular location">
    <subcellularLocation>
        <location evidence="1">Cell envelope</location>
    </subcellularLocation>
</comment>